<feature type="region of interest" description="Disordered" evidence="1">
    <location>
        <begin position="1"/>
        <end position="60"/>
    </location>
</feature>
<feature type="compositionally biased region" description="Basic and acidic residues" evidence="1">
    <location>
        <begin position="1"/>
        <end position="11"/>
    </location>
</feature>
<dbReference type="AlphaFoldDB" id="U1R828"/>
<organism evidence="2 3">
    <name type="scientific">Actinomyces johnsonii F0510</name>
    <dbReference type="NCBI Taxonomy" id="1227262"/>
    <lineage>
        <taxon>Bacteria</taxon>
        <taxon>Bacillati</taxon>
        <taxon>Actinomycetota</taxon>
        <taxon>Actinomycetes</taxon>
        <taxon>Actinomycetales</taxon>
        <taxon>Actinomycetaceae</taxon>
        <taxon>Actinomyces</taxon>
    </lineage>
</organism>
<dbReference type="HOGENOM" id="CLU_2930712_0_0_11"/>
<protein>
    <submittedName>
        <fullName evidence="2">Uncharacterized protein</fullName>
    </submittedName>
</protein>
<evidence type="ECO:0000256" key="1">
    <source>
        <dbReference type="SAM" id="MobiDB-lite"/>
    </source>
</evidence>
<proteinExistence type="predicted"/>
<accession>U1R828</accession>
<evidence type="ECO:0000313" key="2">
    <source>
        <dbReference type="EMBL" id="ERH15833.1"/>
    </source>
</evidence>
<evidence type="ECO:0000313" key="3">
    <source>
        <dbReference type="Proteomes" id="UP000016498"/>
    </source>
</evidence>
<dbReference type="EMBL" id="AWSD01000352">
    <property type="protein sequence ID" value="ERH15833.1"/>
    <property type="molecule type" value="Genomic_DNA"/>
</dbReference>
<gene>
    <name evidence="2" type="ORF">HMPREF1549_02928</name>
</gene>
<sequence>MLPGRDPESSRPRRFSVVASGTAPAPSDHGDPSVGRLGSVGLDRRPRTGTTIARKRLHVH</sequence>
<dbReference type="Proteomes" id="UP000016498">
    <property type="component" value="Unassembled WGS sequence"/>
</dbReference>
<comment type="caution">
    <text evidence="2">The sequence shown here is derived from an EMBL/GenBank/DDBJ whole genome shotgun (WGS) entry which is preliminary data.</text>
</comment>
<reference evidence="2 3" key="1">
    <citation type="submission" date="2013-06" db="EMBL/GenBank/DDBJ databases">
        <authorList>
            <person name="Weinstock G."/>
            <person name="Sodergren E."/>
            <person name="Lobos E.A."/>
            <person name="Fulton L."/>
            <person name="Fulton R."/>
            <person name="Courtney L."/>
            <person name="Fronick C."/>
            <person name="O'Laughlin M."/>
            <person name="Godfrey J."/>
            <person name="Wilson R.M."/>
            <person name="Miner T."/>
            <person name="Farmer C."/>
            <person name="Delehaunty K."/>
            <person name="Cordes M."/>
            <person name="Minx P."/>
            <person name="Tomlinson C."/>
            <person name="Chen J."/>
            <person name="Wollam A."/>
            <person name="Pepin K.H."/>
            <person name="Bhonagiri V."/>
            <person name="Zhang X."/>
            <person name="Warren W."/>
            <person name="Mitreva M."/>
            <person name="Mardis E.R."/>
            <person name="Wilson R.K."/>
        </authorList>
    </citation>
    <scope>NUCLEOTIDE SEQUENCE [LARGE SCALE GENOMIC DNA]</scope>
    <source>
        <strain evidence="2 3">F0510</strain>
    </source>
</reference>
<name>U1R828_9ACTO</name>